<dbReference type="PANTHER" id="PTHR22991">
    <property type="entry name" value="PROTEIN CBG13490"/>
    <property type="match status" value="1"/>
</dbReference>
<dbReference type="InterPro" id="IPR002352">
    <property type="entry name" value="Eosinophil_major_basic"/>
</dbReference>
<dbReference type="CTD" id="5553"/>
<dbReference type="GO" id="GO:0006955">
    <property type="term" value="P:immune response"/>
    <property type="evidence" value="ECO:0007669"/>
    <property type="project" value="InterPro"/>
</dbReference>
<evidence type="ECO:0000256" key="5">
    <source>
        <dbReference type="SAM" id="SignalP"/>
    </source>
</evidence>
<feature type="compositionally biased region" description="Acidic residues" evidence="4">
    <location>
        <begin position="59"/>
        <end position="82"/>
    </location>
</feature>
<proteinExistence type="predicted"/>
<keyword evidence="1 5" id="KW-0732">Signal</keyword>
<dbReference type="SMART" id="SM00034">
    <property type="entry name" value="CLECT"/>
    <property type="match status" value="1"/>
</dbReference>
<keyword evidence="3" id="KW-1015">Disulfide bond</keyword>
<keyword evidence="2" id="KW-0430">Lectin</keyword>
<dbReference type="InterPro" id="IPR016187">
    <property type="entry name" value="CTDL_fold"/>
</dbReference>
<dbReference type="GO" id="GO:0030246">
    <property type="term" value="F:carbohydrate binding"/>
    <property type="evidence" value="ECO:0007669"/>
    <property type="project" value="UniProtKB-KW"/>
</dbReference>
<evidence type="ECO:0000256" key="1">
    <source>
        <dbReference type="ARBA" id="ARBA00022729"/>
    </source>
</evidence>
<dbReference type="OMA" id="WGRCKRF"/>
<dbReference type="Gene3D" id="3.10.100.10">
    <property type="entry name" value="Mannose-Binding Protein A, subunit A"/>
    <property type="match status" value="1"/>
</dbReference>
<dbReference type="InterPro" id="IPR016186">
    <property type="entry name" value="C-type_lectin-like/link_sf"/>
</dbReference>
<dbReference type="Pfam" id="PF00059">
    <property type="entry name" value="Lectin_C"/>
    <property type="match status" value="1"/>
</dbReference>
<dbReference type="STRING" id="9365.ENSEEUP00000009781"/>
<feature type="region of interest" description="Disordered" evidence="4">
    <location>
        <begin position="58"/>
        <end position="93"/>
    </location>
</feature>
<dbReference type="PRINTS" id="PR00770">
    <property type="entry name" value="EMAJORBASICP"/>
</dbReference>
<organism evidence="7 9">
    <name type="scientific">Erinaceus europaeus</name>
    <name type="common">Western European hedgehog</name>
    <dbReference type="NCBI Taxonomy" id="9365"/>
    <lineage>
        <taxon>Eukaryota</taxon>
        <taxon>Metazoa</taxon>
        <taxon>Chordata</taxon>
        <taxon>Craniata</taxon>
        <taxon>Vertebrata</taxon>
        <taxon>Euteleostomi</taxon>
        <taxon>Mammalia</taxon>
        <taxon>Eutheria</taxon>
        <taxon>Laurasiatheria</taxon>
        <taxon>Eulipotyphla</taxon>
        <taxon>Erinaceidae</taxon>
        <taxon>Erinaceinae</taxon>
        <taxon>Erinaceus</taxon>
    </lineage>
</organism>
<evidence type="ECO:0000259" key="6">
    <source>
        <dbReference type="PROSITE" id="PS50041"/>
    </source>
</evidence>
<evidence type="ECO:0000313" key="7">
    <source>
        <dbReference type="Proteomes" id="UP001652624"/>
    </source>
</evidence>
<dbReference type="SUPFAM" id="SSF56436">
    <property type="entry name" value="C-type lectin-like"/>
    <property type="match status" value="1"/>
</dbReference>
<dbReference type="GeneID" id="103110294"/>
<feature type="signal peptide" evidence="5">
    <location>
        <begin position="1"/>
        <end position="16"/>
    </location>
</feature>
<reference evidence="8 9" key="1">
    <citation type="submission" date="2025-04" db="UniProtKB">
        <authorList>
            <consortium name="RefSeq"/>
        </authorList>
    </citation>
    <scope>IDENTIFICATION</scope>
</reference>
<evidence type="ECO:0000256" key="4">
    <source>
        <dbReference type="SAM" id="MobiDB-lite"/>
    </source>
</evidence>
<accession>A0A1S3W6I3</accession>
<dbReference type="RefSeq" id="XP_016042098.1">
    <property type="nucleotide sequence ID" value="XM_016186612.1"/>
</dbReference>
<dbReference type="RefSeq" id="XP_007519528.1">
    <property type="nucleotide sequence ID" value="XM_007519466.2"/>
</dbReference>
<sequence>MNLPLLLALLFGAASALHLRTDLSNVENHLGDETLPQDREMSENEAKEASVGELMQLEGGEEDGSGSEDAPVEEGALEEEDKDFQCPKEEDTAQLEGNPGCKTYRLLLIRRAMDFNQAQLTCRRCYRGNLASVHNYSTNYRIHCSVRGLNQGQVWIGGYISRWGNKRCFHWIDGSSWNFGYWASGQPSAGGGRCVTLCTRGGHWRLANCARQLPFVCSY</sequence>
<dbReference type="FunFam" id="3.10.100.10:FF:000090">
    <property type="entry name" value="Proteoglycan 2, bone marrow"/>
    <property type="match status" value="1"/>
</dbReference>
<keyword evidence="7" id="KW-1185">Reference proteome</keyword>
<dbReference type="PROSITE" id="PS50041">
    <property type="entry name" value="C_TYPE_LECTIN_2"/>
    <property type="match status" value="1"/>
</dbReference>
<feature type="chain" id="PRO_5010480753" evidence="5">
    <location>
        <begin position="17"/>
        <end position="219"/>
    </location>
</feature>
<dbReference type="GeneTree" id="ENSGT00440000039859"/>
<dbReference type="InterPro" id="IPR050976">
    <property type="entry name" value="Snaclec"/>
</dbReference>
<dbReference type="InterPro" id="IPR001304">
    <property type="entry name" value="C-type_lectin-like"/>
</dbReference>
<dbReference type="Proteomes" id="UP001652624">
    <property type="component" value="Chromosome 17"/>
</dbReference>
<evidence type="ECO:0000313" key="9">
    <source>
        <dbReference type="RefSeq" id="XP_016042098.1"/>
    </source>
</evidence>
<dbReference type="eggNOG" id="KOG4297">
    <property type="taxonomic scope" value="Eukaryota"/>
</dbReference>
<dbReference type="OrthoDB" id="6369810at2759"/>
<evidence type="ECO:0000313" key="8">
    <source>
        <dbReference type="RefSeq" id="XP_007519528.1"/>
    </source>
</evidence>
<evidence type="ECO:0000256" key="2">
    <source>
        <dbReference type="ARBA" id="ARBA00022734"/>
    </source>
</evidence>
<evidence type="ECO:0000256" key="3">
    <source>
        <dbReference type="ARBA" id="ARBA00023157"/>
    </source>
</evidence>
<dbReference type="PANTHER" id="PTHR22991:SF40">
    <property type="entry name" value="PROTEIN CBG13490"/>
    <property type="match status" value="1"/>
</dbReference>
<gene>
    <name evidence="8 9" type="primary">PRG2</name>
</gene>
<dbReference type="CDD" id="cd03598">
    <property type="entry name" value="CLECT_EMBP_like"/>
    <property type="match status" value="1"/>
</dbReference>
<protein>
    <submittedName>
        <fullName evidence="8 9">Bone marrow proteoglycan</fullName>
    </submittedName>
</protein>
<dbReference type="AlphaFoldDB" id="A0A1S3W6I3"/>
<name>A0A1S3W6I3_ERIEU</name>
<feature type="domain" description="C-type lectin" evidence="6">
    <location>
        <begin position="99"/>
        <end position="218"/>
    </location>
</feature>
<dbReference type="InterPro" id="IPR033816">
    <property type="entry name" value="EMBP_CTLD"/>
</dbReference>